<geneLocation type="plasmid" evidence="1 2">
    <name>pTT6-2</name>
</geneLocation>
<evidence type="ECO:0000313" key="2">
    <source>
        <dbReference type="Proteomes" id="UP000595197"/>
    </source>
</evidence>
<name>A0ABX7BIX3_9PROT</name>
<evidence type="ECO:0008006" key="3">
    <source>
        <dbReference type="Google" id="ProtNLM"/>
    </source>
</evidence>
<dbReference type="Gene3D" id="3.90.198.10">
    <property type="entry name" value="Replication Fork Single-Stranded Dna Binding Protein"/>
    <property type="match status" value="1"/>
</dbReference>
<accession>A0ABX7BIX3</accession>
<sequence length="311" mass="34852">MASLAEIRARLAQKAAQQSKTSTGDNASYAFWITPVGQTSTIRFLPDADETNEFFWRERMVIKLPFVGVRGGDETKEVSVQVPCMQMWGEKCAVTEGIRDWWNGPQRELARLYYRKKSYVFQGFVVNSGFEEAEVPANPIRRFVINESLYKIIYNTLMDGDIEDFVIDFEKGRDFRISVAKQGDYKSYGSSMFSMKTRALTPAERQAIDTHGLHDLKEALPAKPTAEQVQAIEEMFHASVNGELYDADRFGAYYKPFGLKIDNKPANANRTASAPAVAIDPEVAKYSIPASDPTRTTAEIIAGLSRNRTAG</sequence>
<dbReference type="RefSeq" id="WP_201083180.1">
    <property type="nucleotide sequence ID" value="NZ_CP067422.1"/>
</dbReference>
<dbReference type="InterPro" id="IPR044947">
    <property type="entry name" value="Phage_T4_Gp32_ssDNA-bd_sf"/>
</dbReference>
<keyword evidence="1" id="KW-0614">Plasmid</keyword>
<gene>
    <name evidence="1" type="ORF">IGS68_33515</name>
</gene>
<reference evidence="1" key="1">
    <citation type="submission" date="2021-02" db="EMBL/GenBank/DDBJ databases">
        <title>Skermanella TT6 skin isolate.</title>
        <authorList>
            <person name="Lee K."/>
            <person name="Ganzorig M."/>
        </authorList>
    </citation>
    <scope>NUCLEOTIDE SEQUENCE</scope>
    <source>
        <strain evidence="1">TT6</strain>
    </source>
</reference>
<keyword evidence="2" id="KW-1185">Reference proteome</keyword>
<evidence type="ECO:0000313" key="1">
    <source>
        <dbReference type="EMBL" id="QQP93541.1"/>
    </source>
</evidence>
<dbReference type="Proteomes" id="UP000595197">
    <property type="component" value="Plasmid pTT6-2"/>
</dbReference>
<organism evidence="1 2">
    <name type="scientific">Skermanella cutis</name>
    <dbReference type="NCBI Taxonomy" id="2775420"/>
    <lineage>
        <taxon>Bacteria</taxon>
        <taxon>Pseudomonadati</taxon>
        <taxon>Pseudomonadota</taxon>
        <taxon>Alphaproteobacteria</taxon>
        <taxon>Rhodospirillales</taxon>
        <taxon>Azospirillaceae</taxon>
        <taxon>Skermanella</taxon>
    </lineage>
</organism>
<dbReference type="EMBL" id="CP067422">
    <property type="protein sequence ID" value="QQP93541.1"/>
    <property type="molecule type" value="Genomic_DNA"/>
</dbReference>
<protein>
    <recommendedName>
        <fullName evidence="3">Bacteriophage T4 Gp32 single-stranded DNA-binding domain-containing protein</fullName>
    </recommendedName>
</protein>
<proteinExistence type="predicted"/>